<gene>
    <name evidence="1" type="ORF">QYM36_006242</name>
</gene>
<accession>A0AA88HZW7</accession>
<dbReference type="Proteomes" id="UP001187531">
    <property type="component" value="Unassembled WGS sequence"/>
</dbReference>
<dbReference type="AlphaFoldDB" id="A0AA88HZW7"/>
<comment type="caution">
    <text evidence="1">The sequence shown here is derived from an EMBL/GenBank/DDBJ whole genome shotgun (WGS) entry which is preliminary data.</text>
</comment>
<protein>
    <submittedName>
        <fullName evidence="1">Uncharacterized protein</fullName>
    </submittedName>
</protein>
<organism evidence="1 2">
    <name type="scientific">Artemia franciscana</name>
    <name type="common">Brine shrimp</name>
    <name type="synonym">Artemia sanfranciscana</name>
    <dbReference type="NCBI Taxonomy" id="6661"/>
    <lineage>
        <taxon>Eukaryota</taxon>
        <taxon>Metazoa</taxon>
        <taxon>Ecdysozoa</taxon>
        <taxon>Arthropoda</taxon>
        <taxon>Crustacea</taxon>
        <taxon>Branchiopoda</taxon>
        <taxon>Anostraca</taxon>
        <taxon>Artemiidae</taxon>
        <taxon>Artemia</taxon>
    </lineage>
</organism>
<proteinExistence type="predicted"/>
<evidence type="ECO:0000313" key="2">
    <source>
        <dbReference type="Proteomes" id="UP001187531"/>
    </source>
</evidence>
<name>A0AA88HZW7_ARTSF</name>
<sequence>MTEVIVSTFETLDLLRYESPETVWTAIRKTYNDTAYETLGKKKSPKDEWISVEPWDLIKKRTDKKKSLLNTLSTDTIHPLELEYTMLDKAIQKSVRADKRHSLEQKAQKAEEAARQGYSRLMYRITNEVVGKRPKTEDPSKLILDDFLLTLIQ</sequence>
<reference evidence="1" key="1">
    <citation type="submission" date="2023-07" db="EMBL/GenBank/DDBJ databases">
        <title>Chromosome-level genome assembly of Artemia franciscana.</title>
        <authorList>
            <person name="Jo E."/>
        </authorList>
    </citation>
    <scope>NUCLEOTIDE SEQUENCE</scope>
    <source>
        <tissue evidence="1">Whole body</tissue>
    </source>
</reference>
<evidence type="ECO:0000313" key="1">
    <source>
        <dbReference type="EMBL" id="KAK2717396.1"/>
    </source>
</evidence>
<dbReference type="EMBL" id="JAVRJZ010000010">
    <property type="protein sequence ID" value="KAK2717396.1"/>
    <property type="molecule type" value="Genomic_DNA"/>
</dbReference>
<keyword evidence="2" id="KW-1185">Reference proteome</keyword>